<evidence type="ECO:0000256" key="4">
    <source>
        <dbReference type="PROSITE-ProRule" id="PRU00708"/>
    </source>
</evidence>
<dbReference type="GO" id="GO:0006334">
    <property type="term" value="P:nucleosome assembly"/>
    <property type="evidence" value="ECO:0007669"/>
    <property type="project" value="InterPro"/>
</dbReference>
<dbReference type="PANTHER" id="PTHR47937:SF2">
    <property type="entry name" value="PENTATRICOPEPTIDE (PPR) REPEAT-CONTAINING PROTEIN, PF01535'-RELATED"/>
    <property type="match status" value="1"/>
</dbReference>
<keyword evidence="3" id="KW-0143">Chaperone</keyword>
<accession>A0A8X7RXP7</accession>
<evidence type="ECO:0000256" key="5">
    <source>
        <dbReference type="SAM" id="MobiDB-lite"/>
    </source>
</evidence>
<reference evidence="6 7" key="1">
    <citation type="submission" date="2020-02" db="EMBL/GenBank/DDBJ databases">
        <authorList>
            <person name="Ma Q."/>
            <person name="Huang Y."/>
            <person name="Song X."/>
            <person name="Pei D."/>
        </authorList>
    </citation>
    <scope>NUCLEOTIDE SEQUENCE [LARGE SCALE GENOMIC DNA]</scope>
    <source>
        <strain evidence="6">Sxm20200214</strain>
        <tissue evidence="6">Leaf</tissue>
    </source>
</reference>
<dbReference type="InterPro" id="IPR011990">
    <property type="entry name" value="TPR-like_helical_dom_sf"/>
</dbReference>
<dbReference type="SUPFAM" id="SSF48452">
    <property type="entry name" value="TPR-like"/>
    <property type="match status" value="1"/>
</dbReference>
<feature type="compositionally biased region" description="Basic and acidic residues" evidence="5">
    <location>
        <begin position="447"/>
        <end position="456"/>
    </location>
</feature>
<dbReference type="PANTHER" id="PTHR47937">
    <property type="entry name" value="PLASTID TRANSCRIPTIONALLY ACTIVE CHROMOSOME 2-LIKE PROTEIN"/>
    <property type="match status" value="1"/>
</dbReference>
<evidence type="ECO:0000313" key="7">
    <source>
        <dbReference type="Proteomes" id="UP000886595"/>
    </source>
</evidence>
<dbReference type="Gene3D" id="3.30.1120.90">
    <property type="entry name" value="Nucleosome assembly protein"/>
    <property type="match status" value="1"/>
</dbReference>
<protein>
    <submittedName>
        <fullName evidence="6">Uncharacterized protein</fullName>
    </submittedName>
</protein>
<dbReference type="AlphaFoldDB" id="A0A8X7RXP7"/>
<dbReference type="GO" id="GO:0005634">
    <property type="term" value="C:nucleus"/>
    <property type="evidence" value="ECO:0007669"/>
    <property type="project" value="InterPro"/>
</dbReference>
<dbReference type="NCBIfam" id="TIGR00756">
    <property type="entry name" value="PPR"/>
    <property type="match status" value="1"/>
</dbReference>
<dbReference type="InterPro" id="IPR002885">
    <property type="entry name" value="PPR_rpt"/>
</dbReference>
<proteinExistence type="inferred from homology"/>
<evidence type="ECO:0000256" key="1">
    <source>
        <dbReference type="ARBA" id="ARBA00009947"/>
    </source>
</evidence>
<dbReference type="SUPFAM" id="SSF143113">
    <property type="entry name" value="NAP-like"/>
    <property type="match status" value="1"/>
</dbReference>
<comment type="caution">
    <text evidence="6">The sequence shown here is derived from an EMBL/GenBank/DDBJ whole genome shotgun (WGS) entry which is preliminary data.</text>
</comment>
<dbReference type="EMBL" id="JAAMPC010000009">
    <property type="protein sequence ID" value="KAG2295927.1"/>
    <property type="molecule type" value="Genomic_DNA"/>
</dbReference>
<dbReference type="Pfam" id="PF00956">
    <property type="entry name" value="NAP"/>
    <property type="match status" value="1"/>
</dbReference>
<dbReference type="OrthoDB" id="27325at2759"/>
<dbReference type="GO" id="GO:0000724">
    <property type="term" value="P:double-strand break repair via homologous recombination"/>
    <property type="evidence" value="ECO:0007669"/>
    <property type="project" value="UniProtKB-ARBA"/>
</dbReference>
<dbReference type="InterPro" id="IPR002164">
    <property type="entry name" value="NAP_family"/>
</dbReference>
<feature type="region of interest" description="Disordered" evidence="5">
    <location>
        <begin position="881"/>
        <end position="912"/>
    </location>
</feature>
<dbReference type="Proteomes" id="UP000886595">
    <property type="component" value="Unassembled WGS sequence"/>
</dbReference>
<keyword evidence="2" id="KW-0677">Repeat</keyword>
<feature type="repeat" description="PPR" evidence="4">
    <location>
        <begin position="320"/>
        <end position="354"/>
    </location>
</feature>
<feature type="compositionally biased region" description="Polar residues" evidence="5">
    <location>
        <begin position="479"/>
        <end position="490"/>
    </location>
</feature>
<feature type="compositionally biased region" description="Basic and acidic residues" evidence="5">
    <location>
        <begin position="401"/>
        <end position="415"/>
    </location>
</feature>
<dbReference type="InterPro" id="IPR052308">
    <property type="entry name" value="PPR_domain-containing"/>
</dbReference>
<organism evidence="6 7">
    <name type="scientific">Brassica carinata</name>
    <name type="common">Ethiopian mustard</name>
    <name type="synonym">Abyssinian cabbage</name>
    <dbReference type="NCBI Taxonomy" id="52824"/>
    <lineage>
        <taxon>Eukaryota</taxon>
        <taxon>Viridiplantae</taxon>
        <taxon>Streptophyta</taxon>
        <taxon>Embryophyta</taxon>
        <taxon>Tracheophyta</taxon>
        <taxon>Spermatophyta</taxon>
        <taxon>Magnoliopsida</taxon>
        <taxon>eudicotyledons</taxon>
        <taxon>Gunneridae</taxon>
        <taxon>Pentapetalae</taxon>
        <taxon>rosids</taxon>
        <taxon>malvids</taxon>
        <taxon>Brassicales</taxon>
        <taxon>Brassicaceae</taxon>
        <taxon>Brassiceae</taxon>
        <taxon>Brassica</taxon>
    </lineage>
</organism>
<dbReference type="Gene3D" id="1.25.40.10">
    <property type="entry name" value="Tetratricopeptide repeat domain"/>
    <property type="match status" value="2"/>
</dbReference>
<dbReference type="InterPro" id="IPR037231">
    <property type="entry name" value="NAP-like_sf"/>
</dbReference>
<evidence type="ECO:0000313" key="6">
    <source>
        <dbReference type="EMBL" id="KAG2295927.1"/>
    </source>
</evidence>
<keyword evidence="7" id="KW-1185">Reference proteome</keyword>
<feature type="compositionally biased region" description="Basic and acidic residues" evidence="5">
    <location>
        <begin position="881"/>
        <end position="895"/>
    </location>
</feature>
<gene>
    <name evidence="6" type="ORF">Bca52824_042596</name>
</gene>
<evidence type="ECO:0000256" key="2">
    <source>
        <dbReference type="ARBA" id="ARBA00022737"/>
    </source>
</evidence>
<feature type="region of interest" description="Disordered" evidence="5">
    <location>
        <begin position="370"/>
        <end position="513"/>
    </location>
</feature>
<name>A0A8X7RXP7_BRACI</name>
<dbReference type="PROSITE" id="PS51375">
    <property type="entry name" value="PPR"/>
    <property type="match status" value="1"/>
</dbReference>
<sequence length="931" mass="104656">MFFSRLFSAPIHHHRRLVNTSSISYLKRLSSNPSSPPMAKIESDPSSIHNRVMMLIKLSNLDAAAEQARLAVFSRGDPFLTAETGVAIIDAMRSDRRYTDAYDLFHYYAANSKWDLITNRCSGPIIIALCDEGKLDEALELYKHFLLRDRPSYRAQLALAQGLVDAGRIDEAVDKFYCVDRSVYGIFIRGFLDLGNLERANQLFQELKLSDDSDSVVQASAMFMEHWFKQEMDESYGVLLVVQGRVQQDLCDCGKCPFESVAKLGKISEAVEIFHKSVGTVSYPQLCYRNLITKFCEQDLLSEAEQFFAEMCSKKFFRPDVPTYRTMMDAYVKRGRVSDAVKTVNQTLDASLTYIAKKESFGGDKLVVEPIGCMPPPRPSRLAQQGRERGSDSAYPCHAPLGDDRHERRQHDYAPRHHHHRASTQREVWVPRKDAHSASPRSGGRCSDTRISERRSVGTPVTSHVSHTPPPRPAREPTHTPSAAISSSTHNSKERRSALERISPAGSLNVSNERQSALHRLSLPSNGIVVPQREDHNSGSSNLQDVEFHYFEDTMTDAPFVDKTGASSSKAQQAPASPIRTLSEDRRHVSLRLGPVPAESSPSDALPIASTVKRSSRIAAARLIRVSSSLPGLRIPKKLPHSTQVSLTADDSSPPVTPSPSILLYRRGSRLLSSPLLLNLSSPNPQKMSNTSSILLLNNLQNLAGQLSDVLENLSPISQHDELEAKFREERAVLEAKYEKLYQPIYAKVTMHDEEALRTEIDWYPAKCLTQKIHKKKPKKGSTNPAPFTKVEDCESFFSFFNPPEVPDEDEDIDEGRNLMEQDYEIGFTIRDKIIPHAVHGLLVNQLRAEHSTLLGRLGDMNQKYDAAAVDNRILRADIETREQKRNSEKSDRSEPFAVGKTKHGHASEQHTENPKYYWYRFITKQSRGEP</sequence>
<dbReference type="GO" id="GO:0042393">
    <property type="term" value="F:histone binding"/>
    <property type="evidence" value="ECO:0007669"/>
    <property type="project" value="UniProtKB-ARBA"/>
</dbReference>
<dbReference type="Pfam" id="PF01535">
    <property type="entry name" value="PPR"/>
    <property type="match status" value="4"/>
</dbReference>
<evidence type="ECO:0000256" key="3">
    <source>
        <dbReference type="ARBA" id="ARBA00023186"/>
    </source>
</evidence>
<comment type="similarity">
    <text evidence="1">Belongs to the nucleosome assembly protein (NAP) family.</text>
</comment>